<sequence length="1255" mass="133819">MLLLLSLGVLVRVETQVAVTNMDRQLAEQNALLALNLALAELQKSAGPDQRATAPAVLGEGATGVTAAEDASNGLISNPGAGMRYWTGVWGNSNSPQSSFSESPDPVLLNWLVSGNHASIVADTEGMITSPAAAQALDFTPASSVTGLTRAADATTALSIGSTPAVLMLGSGTADNRITTDNPTGADDFVVAPLVNIEGNQRKDGRYAWWVGDEGVKAKYNVTDYYIENTTPDSGTSVNSRDSRYRVLSSQRNGIERMTAFGGANYPLASTSKSEAVYGNVAKTTSMSQLPVALTGIPSQNLKTHVHDLTTNSLGVLADSQFGGLRRDLSFHLDPLSGDTFLNGRNILPDGTSPVADFSGSQYTAAPSLFSETAANGGRGYTDSGGDPLDLSPRLGPKWDQVKSFYEIAYTQPTNLEVQPVVDIDVNPVKVQFGITPVFLEGRSFFAVKAGPIIDFSVIFILGNPYTRPLTAPDGLNIRMELHPMEYSTASNQRKRSEFGLRCVYHDQASSISEPVFTRNESIESSNYYPILKHAVPPHGDLGLADPNAGVPGVLDDIIFQIPPGLLNLAPGEAKAYWIDSSGASSTELINGVNFTVLPLEEMVGLLLPWGSHNCHSVYLSSSPLLPAGLLDGSAAFPNNANFTVGIVGSGKSTLDYTLTIPGSPKSVLQKLGPLRINSIEYDLPAGTNVFEPTLTEIAGIRNYRVFGNDKGAGASSDEPLATHSESNILGANQIAMLYRNFNLTQLKRYFMSFVRVDYESFATSTDFLQSLEITGSTQAAWGEGSIGDPARVPPDGKYILNDVPAAMRNDEIPIHSIAHLQHLDLSADDEALGVNAQPGHIVGNSRYNRFVPRNASRIEPLDNHRAKLNSDLVTSSGFGDTPWWYDGYVPALSKSDQIRHYDISYLLNTALWDTYFFSTVRPSGAGGSLAPSPANRRIAYWGDVTPTLGQLFGSASSTAIPVPGNLASGESGRVPAAFTLIDGAFNVNSTSVEAWKAVLSAHRGVGVGTDSATIENDSLTPFSRSIRQPGNVQDELPSAGSAKSADETYTGLRALTDDQISTLATEIVAQVRARGPFVSLSHFINRNLTGAANPGDEIADTGLSGAIQQAIDRSGVNANLNEGSGLPQVGYSLGLDYEYPDDQYMPDGNDSGLSSYMAAPGWLSQADVLQTIGPTLAARSDTFLIRAYGEVLGIGGAQDVTARAWCEAVVQRLPDYIDDSDYPTVVPSQADPVNQMFGRQFRVLSLRWLSPDEV</sequence>
<dbReference type="AlphaFoldDB" id="A0AAQ3QY14"/>
<dbReference type="KEGG" id="puo:RZN69_11030"/>
<evidence type="ECO:0000256" key="1">
    <source>
        <dbReference type="SAM" id="MobiDB-lite"/>
    </source>
</evidence>
<dbReference type="EMBL" id="CP136920">
    <property type="protein sequence ID" value="WOO43622.1"/>
    <property type="molecule type" value="Genomic_DNA"/>
</dbReference>
<dbReference type="RefSeq" id="WP_317836187.1">
    <property type="nucleotide sequence ID" value="NZ_CP136920.1"/>
</dbReference>
<evidence type="ECO:0008006" key="4">
    <source>
        <dbReference type="Google" id="ProtNLM"/>
    </source>
</evidence>
<organism evidence="2 3">
    <name type="scientific">Rubellicoccus peritrichatus</name>
    <dbReference type="NCBI Taxonomy" id="3080537"/>
    <lineage>
        <taxon>Bacteria</taxon>
        <taxon>Pseudomonadati</taxon>
        <taxon>Verrucomicrobiota</taxon>
        <taxon>Opitutia</taxon>
        <taxon>Puniceicoccales</taxon>
        <taxon>Cerasicoccaceae</taxon>
        <taxon>Rubellicoccus</taxon>
    </lineage>
</organism>
<evidence type="ECO:0000313" key="3">
    <source>
        <dbReference type="Proteomes" id="UP001304300"/>
    </source>
</evidence>
<accession>A0AAQ3QY14</accession>
<gene>
    <name evidence="2" type="ORF">RZN69_11030</name>
</gene>
<feature type="compositionally biased region" description="Polar residues" evidence="1">
    <location>
        <begin position="1022"/>
        <end position="1032"/>
    </location>
</feature>
<dbReference type="Proteomes" id="UP001304300">
    <property type="component" value="Chromosome"/>
</dbReference>
<feature type="region of interest" description="Disordered" evidence="1">
    <location>
        <begin position="1022"/>
        <end position="1046"/>
    </location>
</feature>
<proteinExistence type="predicted"/>
<evidence type="ECO:0000313" key="2">
    <source>
        <dbReference type="EMBL" id="WOO43622.1"/>
    </source>
</evidence>
<name>A0AAQ3QY14_9BACT</name>
<protein>
    <recommendedName>
        <fullName evidence="4">Verru_Chthon cassette protein A</fullName>
    </recommendedName>
</protein>
<reference evidence="2 3" key="1">
    <citation type="submission" date="2023-10" db="EMBL/GenBank/DDBJ databases">
        <title>Rubellicoccus peritrichatus gen. nov., sp. nov., isolated from an algae of coral reef tank.</title>
        <authorList>
            <person name="Luo J."/>
        </authorList>
    </citation>
    <scope>NUCLEOTIDE SEQUENCE [LARGE SCALE GENOMIC DNA]</scope>
    <source>
        <strain evidence="2 3">CR14</strain>
    </source>
</reference>
<keyword evidence="3" id="KW-1185">Reference proteome</keyword>